<evidence type="ECO:0000256" key="1">
    <source>
        <dbReference type="ARBA" id="ARBA00023015"/>
    </source>
</evidence>
<dbReference type="SUPFAM" id="SSF53822">
    <property type="entry name" value="Periplasmic binding protein-like I"/>
    <property type="match status" value="1"/>
</dbReference>
<keyword evidence="6" id="KW-1185">Reference proteome</keyword>
<evidence type="ECO:0000256" key="3">
    <source>
        <dbReference type="ARBA" id="ARBA00023163"/>
    </source>
</evidence>
<dbReference type="CDD" id="cd01392">
    <property type="entry name" value="HTH_LacI"/>
    <property type="match status" value="1"/>
</dbReference>
<dbReference type="InterPro" id="IPR000843">
    <property type="entry name" value="HTH_LacI"/>
</dbReference>
<gene>
    <name evidence="5" type="ORF">E1267_27025</name>
</gene>
<keyword evidence="2" id="KW-0238">DNA-binding</keyword>
<organism evidence="5 6">
    <name type="scientific">Nonomuraea longispora</name>
    <dbReference type="NCBI Taxonomy" id="1848320"/>
    <lineage>
        <taxon>Bacteria</taxon>
        <taxon>Bacillati</taxon>
        <taxon>Actinomycetota</taxon>
        <taxon>Actinomycetes</taxon>
        <taxon>Streptosporangiales</taxon>
        <taxon>Streptosporangiaceae</taxon>
        <taxon>Nonomuraea</taxon>
    </lineage>
</organism>
<dbReference type="Pfam" id="PF13377">
    <property type="entry name" value="Peripla_BP_3"/>
    <property type="match status" value="1"/>
</dbReference>
<dbReference type="OrthoDB" id="3226810at2"/>
<dbReference type="SUPFAM" id="SSF47413">
    <property type="entry name" value="lambda repressor-like DNA-binding domains"/>
    <property type="match status" value="1"/>
</dbReference>
<evidence type="ECO:0000256" key="2">
    <source>
        <dbReference type="ARBA" id="ARBA00023125"/>
    </source>
</evidence>
<protein>
    <submittedName>
        <fullName evidence="5">LacI family transcriptional regulator</fullName>
    </submittedName>
</protein>
<reference evidence="5 6" key="1">
    <citation type="submission" date="2019-02" db="EMBL/GenBank/DDBJ databases">
        <title>Draft genome sequences of novel Actinobacteria.</title>
        <authorList>
            <person name="Sahin N."/>
            <person name="Ay H."/>
            <person name="Saygin H."/>
        </authorList>
    </citation>
    <scope>NUCLEOTIDE SEQUENCE [LARGE SCALE GENOMIC DNA]</scope>
    <source>
        <strain evidence="5 6">KC201</strain>
    </source>
</reference>
<dbReference type="InterPro" id="IPR028082">
    <property type="entry name" value="Peripla_BP_I"/>
</dbReference>
<dbReference type="GO" id="GO:0000976">
    <property type="term" value="F:transcription cis-regulatory region binding"/>
    <property type="evidence" value="ECO:0007669"/>
    <property type="project" value="TreeGrafter"/>
</dbReference>
<dbReference type="PANTHER" id="PTHR30146:SF153">
    <property type="entry name" value="LACTOSE OPERON REPRESSOR"/>
    <property type="match status" value="1"/>
</dbReference>
<feature type="domain" description="HTH lacI-type" evidence="4">
    <location>
        <begin position="11"/>
        <end position="65"/>
    </location>
</feature>
<dbReference type="InterPro" id="IPR046335">
    <property type="entry name" value="LacI/GalR-like_sensor"/>
</dbReference>
<dbReference type="GO" id="GO:0003700">
    <property type="term" value="F:DNA-binding transcription factor activity"/>
    <property type="evidence" value="ECO:0007669"/>
    <property type="project" value="TreeGrafter"/>
</dbReference>
<evidence type="ECO:0000313" key="5">
    <source>
        <dbReference type="EMBL" id="TDC03225.1"/>
    </source>
</evidence>
<dbReference type="Gene3D" id="3.40.50.2300">
    <property type="match status" value="2"/>
</dbReference>
<dbReference type="InterPro" id="IPR010982">
    <property type="entry name" value="Lambda_DNA-bd_dom_sf"/>
</dbReference>
<dbReference type="EMBL" id="SMJZ01000117">
    <property type="protein sequence ID" value="TDC03225.1"/>
    <property type="molecule type" value="Genomic_DNA"/>
</dbReference>
<dbReference type="RefSeq" id="WP_132336254.1">
    <property type="nucleotide sequence ID" value="NZ_SMJZ01000117.1"/>
</dbReference>
<dbReference type="SMART" id="SM00354">
    <property type="entry name" value="HTH_LACI"/>
    <property type="match status" value="1"/>
</dbReference>
<dbReference type="Gene3D" id="1.10.260.40">
    <property type="entry name" value="lambda repressor-like DNA-binding domains"/>
    <property type="match status" value="1"/>
</dbReference>
<dbReference type="PROSITE" id="PS50932">
    <property type="entry name" value="HTH_LACI_2"/>
    <property type="match status" value="1"/>
</dbReference>
<evidence type="ECO:0000313" key="6">
    <source>
        <dbReference type="Proteomes" id="UP000295157"/>
    </source>
</evidence>
<evidence type="ECO:0000259" key="4">
    <source>
        <dbReference type="PROSITE" id="PS50932"/>
    </source>
</evidence>
<name>A0A4R4N3K2_9ACTN</name>
<dbReference type="Pfam" id="PF00356">
    <property type="entry name" value="LacI"/>
    <property type="match status" value="1"/>
</dbReference>
<sequence length="352" mass="36712">MAERPSVPSPPRLVDVARAAGVSLATASRAMTGSTGVSAEVAAHVQAVASRIGYVPNSHARALAGGQVSMVGLIVHDVGDPYFGEIARGVLHETELRGYLALISQTQRDPRAELARIRALRAHRVRLLVMAGSGYVRAASQGSTGADADMAAEVRSFTAAGGRLAVIGRHHLPVDAVLPDNAAGGATLMRHLIGLGHRRLGVLGGPPNLTTVEDRLAGLRTAFGAAGLDWRSVPVVHGDFTREGGAAATARLMRAHPDLTAVVALNDPMAVGALSWLLNGGRRVPGEISVTGFDDAPVARDVYPALTTIRLPMAGMGKQALDLVLRPPAGRPRRRRTSHELVVRASTAAPRA</sequence>
<dbReference type="CDD" id="cd06267">
    <property type="entry name" value="PBP1_LacI_sugar_binding-like"/>
    <property type="match status" value="1"/>
</dbReference>
<dbReference type="Proteomes" id="UP000295157">
    <property type="component" value="Unassembled WGS sequence"/>
</dbReference>
<accession>A0A4R4N3K2</accession>
<keyword evidence="1" id="KW-0805">Transcription regulation</keyword>
<keyword evidence="3" id="KW-0804">Transcription</keyword>
<comment type="caution">
    <text evidence="5">The sequence shown here is derived from an EMBL/GenBank/DDBJ whole genome shotgun (WGS) entry which is preliminary data.</text>
</comment>
<dbReference type="PANTHER" id="PTHR30146">
    <property type="entry name" value="LACI-RELATED TRANSCRIPTIONAL REPRESSOR"/>
    <property type="match status" value="1"/>
</dbReference>
<proteinExistence type="predicted"/>
<dbReference type="AlphaFoldDB" id="A0A4R4N3K2"/>